<name>A0ABS4GN57_9BACL</name>
<dbReference type="RefSeq" id="WP_209809778.1">
    <property type="nucleotide sequence ID" value="NZ_JAGGKT010000003.1"/>
</dbReference>
<dbReference type="InterPro" id="IPR029069">
    <property type="entry name" value="HotDog_dom_sf"/>
</dbReference>
<dbReference type="Pfam" id="PF03061">
    <property type="entry name" value="4HBT"/>
    <property type="match status" value="1"/>
</dbReference>
<dbReference type="PANTHER" id="PTHR11049:SF24">
    <property type="entry name" value="CYTOSOLIC ACYL COENZYME A THIOESTER HYDROLASE"/>
    <property type="match status" value="1"/>
</dbReference>
<comment type="similarity">
    <text evidence="1">Belongs to the acyl coenzyme A hydrolase family.</text>
</comment>
<dbReference type="Gene3D" id="3.10.129.10">
    <property type="entry name" value="Hotdog Thioesterase"/>
    <property type="match status" value="1"/>
</dbReference>
<evidence type="ECO:0000256" key="1">
    <source>
        <dbReference type="ARBA" id="ARBA00010458"/>
    </source>
</evidence>
<dbReference type="Proteomes" id="UP001519343">
    <property type="component" value="Unassembled WGS sequence"/>
</dbReference>
<comment type="caution">
    <text evidence="5">The sequence shown here is derived from an EMBL/GenBank/DDBJ whole genome shotgun (WGS) entry which is preliminary data.</text>
</comment>
<protein>
    <submittedName>
        <fullName evidence="5">Acyl-CoA hydrolase</fullName>
    </submittedName>
</protein>
<evidence type="ECO:0000313" key="5">
    <source>
        <dbReference type="EMBL" id="MBP1931699.1"/>
    </source>
</evidence>
<dbReference type="InterPro" id="IPR006683">
    <property type="entry name" value="Thioestr_dom"/>
</dbReference>
<evidence type="ECO:0000313" key="6">
    <source>
        <dbReference type="Proteomes" id="UP001519343"/>
    </source>
</evidence>
<dbReference type="PROSITE" id="PS51770">
    <property type="entry name" value="HOTDOG_ACOT"/>
    <property type="match status" value="1"/>
</dbReference>
<dbReference type="InterPro" id="IPR040170">
    <property type="entry name" value="Cytosol_ACT"/>
</dbReference>
<dbReference type="PANTHER" id="PTHR11049">
    <property type="entry name" value="ACYL COENZYME A THIOESTER HYDROLASE"/>
    <property type="match status" value="1"/>
</dbReference>
<dbReference type="GO" id="GO:0016787">
    <property type="term" value="F:hydrolase activity"/>
    <property type="evidence" value="ECO:0007669"/>
    <property type="project" value="UniProtKB-KW"/>
</dbReference>
<dbReference type="EMBL" id="JAGGKT010000003">
    <property type="protein sequence ID" value="MBP1931699.1"/>
    <property type="molecule type" value="Genomic_DNA"/>
</dbReference>
<reference evidence="5 6" key="1">
    <citation type="submission" date="2021-03" db="EMBL/GenBank/DDBJ databases">
        <title>Genomic Encyclopedia of Type Strains, Phase IV (KMG-IV): sequencing the most valuable type-strain genomes for metagenomic binning, comparative biology and taxonomic classification.</title>
        <authorList>
            <person name="Goeker M."/>
        </authorList>
    </citation>
    <scope>NUCLEOTIDE SEQUENCE [LARGE SCALE GENOMIC DNA]</scope>
    <source>
        <strain evidence="5 6">DSM 24738</strain>
    </source>
</reference>
<dbReference type="InterPro" id="IPR033120">
    <property type="entry name" value="HOTDOG_ACOT"/>
</dbReference>
<evidence type="ECO:0000256" key="3">
    <source>
        <dbReference type="PROSITE-ProRule" id="PRU01106"/>
    </source>
</evidence>
<feature type="domain" description="HotDog ACOT-type" evidence="4">
    <location>
        <begin position="7"/>
        <end position="119"/>
    </location>
</feature>
<evidence type="ECO:0000256" key="2">
    <source>
        <dbReference type="ARBA" id="ARBA00022801"/>
    </source>
</evidence>
<keyword evidence="2 3" id="KW-0378">Hydrolase</keyword>
<dbReference type="CDD" id="cd03442">
    <property type="entry name" value="BFIT_BACH"/>
    <property type="match status" value="1"/>
</dbReference>
<gene>
    <name evidence="5" type="ORF">J2Z37_001700</name>
</gene>
<keyword evidence="6" id="KW-1185">Reference proteome</keyword>
<organism evidence="5 6">
    <name type="scientific">Ammoniphilus resinae</name>
    <dbReference type="NCBI Taxonomy" id="861532"/>
    <lineage>
        <taxon>Bacteria</taxon>
        <taxon>Bacillati</taxon>
        <taxon>Bacillota</taxon>
        <taxon>Bacilli</taxon>
        <taxon>Bacillales</taxon>
        <taxon>Paenibacillaceae</taxon>
        <taxon>Aneurinibacillus group</taxon>
        <taxon>Ammoniphilus</taxon>
    </lineage>
</organism>
<sequence length="163" mass="18307">MKGIPTHQSRTTRTSLVMPLDTNNHGTIFGGKVLSYIDEVAAISAMRHCQQSVVTASIDSVDFLNPVKEGYAIHIEAFVTWTGRTSMEIFVRAESENLLTGDRQLTTTSFLTFVAVDKDGKPVPVPPVIPETEWEQELNQSAENRQLNRRNRKKIYQLSGMKK</sequence>
<dbReference type="SUPFAM" id="SSF54637">
    <property type="entry name" value="Thioesterase/thiol ester dehydrase-isomerase"/>
    <property type="match status" value="1"/>
</dbReference>
<evidence type="ECO:0000259" key="4">
    <source>
        <dbReference type="PROSITE" id="PS51770"/>
    </source>
</evidence>
<accession>A0ABS4GN57</accession>
<proteinExistence type="inferred from homology"/>